<protein>
    <submittedName>
        <fullName evidence="4">KAT2B acetyltransferase</fullName>
    </submittedName>
</protein>
<dbReference type="PROSITE" id="PS50014">
    <property type="entry name" value="BROMODOMAIN_2"/>
    <property type="match status" value="1"/>
</dbReference>
<gene>
    <name evidence="4" type="primary">Kat2b_0</name>
    <name evidence="4" type="ORF">GTO96_0009377</name>
</gene>
<dbReference type="PANTHER" id="PTHR45750:SF2">
    <property type="entry name" value="HISTONE ACETYLTRANSFERASE KAT2B"/>
    <property type="match status" value="1"/>
</dbReference>
<dbReference type="EMBL" id="JAATIS010002524">
    <property type="protein sequence ID" value="KAG2465175.1"/>
    <property type="molecule type" value="Genomic_DNA"/>
</dbReference>
<keyword evidence="1 2" id="KW-0103">Bromodomain</keyword>
<evidence type="ECO:0000256" key="1">
    <source>
        <dbReference type="ARBA" id="ARBA00023117"/>
    </source>
</evidence>
<evidence type="ECO:0000313" key="4">
    <source>
        <dbReference type="EMBL" id="KAG2465175.1"/>
    </source>
</evidence>
<dbReference type="SUPFAM" id="SSF47370">
    <property type="entry name" value="Bromodomain"/>
    <property type="match status" value="1"/>
</dbReference>
<dbReference type="Gene3D" id="3.40.630.30">
    <property type="match status" value="1"/>
</dbReference>
<evidence type="ECO:0000313" key="5">
    <source>
        <dbReference type="Proteomes" id="UP000886611"/>
    </source>
</evidence>
<feature type="domain" description="Bromo" evidence="3">
    <location>
        <begin position="118"/>
        <end position="159"/>
    </location>
</feature>
<dbReference type="Pfam" id="PF00439">
    <property type="entry name" value="Bromodomain"/>
    <property type="match status" value="1"/>
</dbReference>
<dbReference type="InterPro" id="IPR036427">
    <property type="entry name" value="Bromodomain-like_sf"/>
</dbReference>
<reference evidence="4 5" key="1">
    <citation type="journal article" date="2021" name="Cell">
        <title>Tracing the genetic footprints of vertebrate landing in non-teleost ray-finned fishes.</title>
        <authorList>
            <person name="Bi X."/>
            <person name="Wang K."/>
            <person name="Yang L."/>
            <person name="Pan H."/>
            <person name="Jiang H."/>
            <person name="Wei Q."/>
            <person name="Fang M."/>
            <person name="Yu H."/>
            <person name="Zhu C."/>
            <person name="Cai Y."/>
            <person name="He Y."/>
            <person name="Gan X."/>
            <person name="Zeng H."/>
            <person name="Yu D."/>
            <person name="Zhu Y."/>
            <person name="Jiang H."/>
            <person name="Qiu Q."/>
            <person name="Yang H."/>
            <person name="Zhang Y.E."/>
            <person name="Wang W."/>
            <person name="Zhu M."/>
            <person name="He S."/>
            <person name="Zhang G."/>
        </authorList>
    </citation>
    <scope>NUCLEOTIDE SEQUENCE [LARGE SCALE GENOMIC DNA]</scope>
    <source>
        <strain evidence="4">Bchr_013</strain>
    </source>
</reference>
<accession>A0A8X7XD30</accession>
<keyword evidence="5" id="KW-1185">Reference proteome</keyword>
<dbReference type="PANTHER" id="PTHR45750">
    <property type="entry name" value="GH11602P"/>
    <property type="match status" value="1"/>
</dbReference>
<dbReference type="GO" id="GO:0010484">
    <property type="term" value="F:histone H3 acetyltransferase activity"/>
    <property type="evidence" value="ECO:0007669"/>
    <property type="project" value="TreeGrafter"/>
</dbReference>
<dbReference type="AlphaFoldDB" id="A0A8X7XD30"/>
<dbReference type="GO" id="GO:0140672">
    <property type="term" value="C:ATAC complex"/>
    <property type="evidence" value="ECO:0007669"/>
    <property type="project" value="TreeGrafter"/>
</dbReference>
<sequence>MQTVKTGKERSSPWPLDFICDFPIFISWDRIFNEIDTPFCVLQNKVKDIAFCFAYVRDTGFSKDIKVPKEKYVGYIKDYEGATLMGCELNPRIPYTEFSVIIKKQKEGKLDGNLLEEDLKTMSERLKNRYYTTKKLFMADMQRIFTNCREYNPPESEYYKCANILEKQDALCSCPPKTHARDWRPPDPWLRYGTHPSPGELGFPQRQVATLGIPTTKSPDFRCLSMASPRPVAFPGHSRYLIAQRERHQHQHEGVGLTPSFHAAVHGRSRSPHSRTVCFLSCSR</sequence>
<comment type="caution">
    <text evidence="4">The sequence shown here is derived from an EMBL/GenBank/DDBJ whole genome shotgun (WGS) entry which is preliminary data.</text>
</comment>
<name>A0A8X7XD30_POLSE</name>
<proteinExistence type="predicted"/>
<dbReference type="SMART" id="SM00297">
    <property type="entry name" value="BROMO"/>
    <property type="match status" value="1"/>
</dbReference>
<evidence type="ECO:0000256" key="2">
    <source>
        <dbReference type="PROSITE-ProRule" id="PRU00035"/>
    </source>
</evidence>
<evidence type="ECO:0000259" key="3">
    <source>
        <dbReference type="PROSITE" id="PS50014"/>
    </source>
</evidence>
<dbReference type="GO" id="GO:0045944">
    <property type="term" value="P:positive regulation of transcription by RNA polymerase II"/>
    <property type="evidence" value="ECO:0007669"/>
    <property type="project" value="TreeGrafter"/>
</dbReference>
<feature type="non-terminal residue" evidence="4">
    <location>
        <position position="284"/>
    </location>
</feature>
<dbReference type="InterPro" id="IPR037800">
    <property type="entry name" value="GCN5"/>
</dbReference>
<dbReference type="Gene3D" id="1.20.920.10">
    <property type="entry name" value="Bromodomain-like"/>
    <property type="match status" value="1"/>
</dbReference>
<dbReference type="InterPro" id="IPR001487">
    <property type="entry name" value="Bromodomain"/>
</dbReference>
<dbReference type="PRINTS" id="PR00503">
    <property type="entry name" value="BROMODOMAIN"/>
</dbReference>
<feature type="non-terminal residue" evidence="4">
    <location>
        <position position="1"/>
    </location>
</feature>
<dbReference type="Proteomes" id="UP000886611">
    <property type="component" value="Unassembled WGS sequence"/>
</dbReference>
<organism evidence="4 5">
    <name type="scientific">Polypterus senegalus</name>
    <name type="common">Senegal bichir</name>
    <dbReference type="NCBI Taxonomy" id="55291"/>
    <lineage>
        <taxon>Eukaryota</taxon>
        <taxon>Metazoa</taxon>
        <taxon>Chordata</taxon>
        <taxon>Craniata</taxon>
        <taxon>Vertebrata</taxon>
        <taxon>Euteleostomi</taxon>
        <taxon>Actinopterygii</taxon>
        <taxon>Polypteriformes</taxon>
        <taxon>Polypteridae</taxon>
        <taxon>Polypterus</taxon>
    </lineage>
</organism>